<evidence type="ECO:0000313" key="2">
    <source>
        <dbReference type="Proteomes" id="UP000001064"/>
    </source>
</evidence>
<name>F1A326_DICPU</name>
<protein>
    <submittedName>
        <fullName evidence="1">Uncharacterized protein</fullName>
    </submittedName>
</protein>
<dbReference type="VEuPathDB" id="AmoebaDB:DICPUDRAFT_84572"/>
<gene>
    <name evidence="1" type="ORF">DICPUDRAFT_84572</name>
</gene>
<dbReference type="GeneID" id="10505392"/>
<accession>F1A326</accession>
<evidence type="ECO:0000313" key="1">
    <source>
        <dbReference type="EMBL" id="EGC29398.1"/>
    </source>
</evidence>
<dbReference type="Proteomes" id="UP000001064">
    <property type="component" value="Unassembled WGS sequence"/>
</dbReference>
<keyword evidence="2" id="KW-1185">Reference proteome</keyword>
<dbReference type="InParanoid" id="F1A326"/>
<dbReference type="RefSeq" id="XP_003294069.1">
    <property type="nucleotide sequence ID" value="XM_003294021.1"/>
</dbReference>
<reference evidence="2" key="1">
    <citation type="journal article" date="2011" name="Genome Biol.">
        <title>Comparative genomics of the social amoebae Dictyostelium discoideum and Dictyostelium purpureum.</title>
        <authorList>
            <consortium name="US DOE Joint Genome Institute (JGI-PGF)"/>
            <person name="Sucgang R."/>
            <person name="Kuo A."/>
            <person name="Tian X."/>
            <person name="Salerno W."/>
            <person name="Parikh A."/>
            <person name="Feasley C.L."/>
            <person name="Dalin E."/>
            <person name="Tu H."/>
            <person name="Huang E."/>
            <person name="Barry K."/>
            <person name="Lindquist E."/>
            <person name="Shapiro H."/>
            <person name="Bruce D."/>
            <person name="Schmutz J."/>
            <person name="Salamov A."/>
            <person name="Fey P."/>
            <person name="Gaudet P."/>
            <person name="Anjard C."/>
            <person name="Babu M.M."/>
            <person name="Basu S."/>
            <person name="Bushmanova Y."/>
            <person name="van der Wel H."/>
            <person name="Katoh-Kurasawa M."/>
            <person name="Dinh C."/>
            <person name="Coutinho P.M."/>
            <person name="Saito T."/>
            <person name="Elias M."/>
            <person name="Schaap P."/>
            <person name="Kay R.R."/>
            <person name="Henrissat B."/>
            <person name="Eichinger L."/>
            <person name="Rivero F."/>
            <person name="Putnam N.H."/>
            <person name="West C.M."/>
            <person name="Loomis W.F."/>
            <person name="Chisholm R.L."/>
            <person name="Shaulsky G."/>
            <person name="Strassmann J.E."/>
            <person name="Queller D.C."/>
            <person name="Kuspa A."/>
            <person name="Grigoriev I.V."/>
        </authorList>
    </citation>
    <scope>NUCLEOTIDE SEQUENCE [LARGE SCALE GENOMIC DNA]</scope>
    <source>
        <strain evidence="2">QSDP1</strain>
    </source>
</reference>
<dbReference type="PANTHER" id="PTHR32423">
    <property type="entry name" value="SAP DOMAIN-CONTAINING PROTEIN-RELATED"/>
    <property type="match status" value="1"/>
</dbReference>
<sequence>MTLLANYVYDIILNNILSYIYNNDYLNFNHLNYHHSIAPFYIISNNNEVIQYSLVCKKWFQLVSQILPGLVTHLNNDTLGFLMEKPSLPSPNQEVLEQLQKSQPDSAHHEKQNYKLIKLSDSTKTCRSIRDNDQELKSQVANSYKKLYVDVEYDETEEFLSNINNYPNNCEFKKFDSDSIKKIRSLEVSLCSIAETIPLLNIELRSLECYFNRYSAAKIEIEFFSSEFQTIQFPNLIKEPKDNSNENISPNLNNSNNNSITSNSNISSSSLSKLENLFFSFDIFKLFTGMMNINSTTTSDQIESQFGNIINQLSNDKTLKKLKIAHFCKAESCICKPGPLGFEMVYSGIKTIIAKSTSIQSFGISFANEKVNDSIIQSMIENKSIRNLILHGLNAATIIEKVLPFNRYIRNLTLTLNETDDINLILNSLNLLSKSSIDLYSLSLVFVYNHLNTVLESVCNLNISVKEISIDASTTDSTIVRSDFNEEYERTIFYKINHNHNSNIIINVFTLDYTPISK</sequence>
<organism evidence="1 2">
    <name type="scientific">Dictyostelium purpureum</name>
    <name type="common">Slime mold</name>
    <dbReference type="NCBI Taxonomy" id="5786"/>
    <lineage>
        <taxon>Eukaryota</taxon>
        <taxon>Amoebozoa</taxon>
        <taxon>Evosea</taxon>
        <taxon>Eumycetozoa</taxon>
        <taxon>Dictyostelia</taxon>
        <taxon>Dictyosteliales</taxon>
        <taxon>Dictyosteliaceae</taxon>
        <taxon>Dictyostelium</taxon>
    </lineage>
</organism>
<dbReference type="EMBL" id="GL871437">
    <property type="protein sequence ID" value="EGC29398.1"/>
    <property type="molecule type" value="Genomic_DNA"/>
</dbReference>
<dbReference type="PANTHER" id="PTHR32423:SF65">
    <property type="entry name" value="F-BOX DOMAIN-CONTAINING PROTEIN"/>
    <property type="match status" value="1"/>
</dbReference>
<proteinExistence type="predicted"/>
<dbReference type="FunCoup" id="F1A326">
    <property type="interactions" value="936"/>
</dbReference>
<dbReference type="KEGG" id="dpp:DICPUDRAFT_84572"/>
<dbReference type="AlphaFoldDB" id="F1A326"/>